<feature type="domain" description="Cardiolipin synthase N-terminal" evidence="7">
    <location>
        <begin position="34"/>
        <end position="76"/>
    </location>
</feature>
<evidence type="ECO:0000313" key="8">
    <source>
        <dbReference type="EMBL" id="MCE7010161.1"/>
    </source>
</evidence>
<feature type="transmembrane region" description="Helical" evidence="6">
    <location>
        <begin position="54"/>
        <end position="74"/>
    </location>
</feature>
<dbReference type="Pfam" id="PF13396">
    <property type="entry name" value="PLDc_N"/>
    <property type="match status" value="1"/>
</dbReference>
<dbReference type="RefSeq" id="WP_233731620.1">
    <property type="nucleotide sequence ID" value="NZ_JAJVCN010000004.1"/>
</dbReference>
<accession>A0ABS8ZR05</accession>
<keyword evidence="9" id="KW-1185">Reference proteome</keyword>
<dbReference type="Proteomes" id="UP001521150">
    <property type="component" value="Unassembled WGS sequence"/>
</dbReference>
<protein>
    <submittedName>
        <fullName evidence="8">PLD nuclease N-terminal domain-containing protein</fullName>
    </submittedName>
</protein>
<evidence type="ECO:0000256" key="1">
    <source>
        <dbReference type="ARBA" id="ARBA00004651"/>
    </source>
</evidence>
<keyword evidence="2" id="KW-1003">Cell membrane</keyword>
<feature type="transmembrane region" description="Helical" evidence="6">
    <location>
        <begin position="16"/>
        <end position="42"/>
    </location>
</feature>
<evidence type="ECO:0000256" key="4">
    <source>
        <dbReference type="ARBA" id="ARBA00022989"/>
    </source>
</evidence>
<name>A0ABS8ZR05_9PSEU</name>
<keyword evidence="3 6" id="KW-0812">Transmembrane</keyword>
<evidence type="ECO:0000256" key="6">
    <source>
        <dbReference type="SAM" id="Phobius"/>
    </source>
</evidence>
<evidence type="ECO:0000313" key="9">
    <source>
        <dbReference type="Proteomes" id="UP001521150"/>
    </source>
</evidence>
<dbReference type="EMBL" id="JAJVCN010000004">
    <property type="protein sequence ID" value="MCE7010161.1"/>
    <property type="molecule type" value="Genomic_DNA"/>
</dbReference>
<evidence type="ECO:0000256" key="2">
    <source>
        <dbReference type="ARBA" id="ARBA00022475"/>
    </source>
</evidence>
<comment type="subcellular location">
    <subcellularLocation>
        <location evidence="1">Cell membrane</location>
        <topology evidence="1">Multi-pass membrane protein</topology>
    </subcellularLocation>
</comment>
<gene>
    <name evidence="8" type="ORF">LWC34_46270</name>
</gene>
<evidence type="ECO:0000256" key="3">
    <source>
        <dbReference type="ARBA" id="ARBA00022692"/>
    </source>
</evidence>
<evidence type="ECO:0000256" key="5">
    <source>
        <dbReference type="ARBA" id="ARBA00023136"/>
    </source>
</evidence>
<organism evidence="8 9">
    <name type="scientific">Kibdelosporangium philippinense</name>
    <dbReference type="NCBI Taxonomy" id="211113"/>
    <lineage>
        <taxon>Bacteria</taxon>
        <taxon>Bacillati</taxon>
        <taxon>Actinomycetota</taxon>
        <taxon>Actinomycetes</taxon>
        <taxon>Pseudonocardiales</taxon>
        <taxon>Pseudonocardiaceae</taxon>
        <taxon>Kibdelosporangium</taxon>
    </lineage>
</organism>
<sequence>MPILLAAAMSPESEKIWGVSAVVVIGIAAVAYLIFFISALISILASRQGCGTKLLWVFVAFAAPFLGPLLWFVVGRRINYDGRSY</sequence>
<evidence type="ECO:0000259" key="7">
    <source>
        <dbReference type="Pfam" id="PF13396"/>
    </source>
</evidence>
<dbReference type="InterPro" id="IPR027379">
    <property type="entry name" value="CLS_N"/>
</dbReference>
<reference evidence="8 9" key="1">
    <citation type="submission" date="2021-12" db="EMBL/GenBank/DDBJ databases">
        <title>Genome sequence of Kibdelosporangium philippinense ATCC 49844.</title>
        <authorList>
            <person name="Fedorov E.A."/>
            <person name="Omeragic M."/>
            <person name="Shalygina K.F."/>
            <person name="Maclea K.S."/>
        </authorList>
    </citation>
    <scope>NUCLEOTIDE SEQUENCE [LARGE SCALE GENOMIC DNA]</scope>
    <source>
        <strain evidence="8 9">ATCC 49844</strain>
    </source>
</reference>
<comment type="caution">
    <text evidence="8">The sequence shown here is derived from an EMBL/GenBank/DDBJ whole genome shotgun (WGS) entry which is preliminary data.</text>
</comment>
<keyword evidence="4 6" id="KW-1133">Transmembrane helix</keyword>
<keyword evidence="5 6" id="KW-0472">Membrane</keyword>
<proteinExistence type="predicted"/>